<dbReference type="HOGENOM" id="CLU_1279256_0_0_1"/>
<accession>A0A0D3E8Q2</accession>
<dbReference type="PROSITE" id="PS50096">
    <property type="entry name" value="IQ"/>
    <property type="match status" value="1"/>
</dbReference>
<reference evidence="4" key="2">
    <citation type="submission" date="2015-03" db="UniProtKB">
        <authorList>
            <consortium name="EnsemblPlants"/>
        </authorList>
    </citation>
    <scope>IDENTIFICATION</scope>
</reference>
<reference evidence="4 5" key="1">
    <citation type="journal article" date="2014" name="Genome Biol.">
        <title>Transcriptome and methylome profiling reveals relics of genome dominance in the mesopolyploid Brassica oleracea.</title>
        <authorList>
            <person name="Parkin I.A."/>
            <person name="Koh C."/>
            <person name="Tang H."/>
            <person name="Robinson S.J."/>
            <person name="Kagale S."/>
            <person name="Clarke W.E."/>
            <person name="Town C.D."/>
            <person name="Nixon J."/>
            <person name="Krishnakumar V."/>
            <person name="Bidwell S.L."/>
            <person name="Denoeud F."/>
            <person name="Belcram H."/>
            <person name="Links M.G."/>
            <person name="Just J."/>
            <person name="Clarke C."/>
            <person name="Bender T."/>
            <person name="Huebert T."/>
            <person name="Mason A.S."/>
            <person name="Pires J.C."/>
            <person name="Barker G."/>
            <person name="Moore J."/>
            <person name="Walley P.G."/>
            <person name="Manoli S."/>
            <person name="Batley J."/>
            <person name="Edwards D."/>
            <person name="Nelson M.N."/>
            <person name="Wang X."/>
            <person name="Paterson A.H."/>
            <person name="King G."/>
            <person name="Bancroft I."/>
            <person name="Chalhoub B."/>
            <person name="Sharpe A.G."/>
        </authorList>
    </citation>
    <scope>NUCLEOTIDE SEQUENCE</scope>
    <source>
        <strain evidence="4 5">cv. TO1000</strain>
    </source>
</reference>
<dbReference type="GO" id="GO:0005516">
    <property type="term" value="F:calmodulin binding"/>
    <property type="evidence" value="ECO:0007669"/>
    <property type="project" value="UniProtKB-KW"/>
</dbReference>
<evidence type="ECO:0000256" key="1">
    <source>
        <dbReference type="ARBA" id="ARBA00022860"/>
    </source>
</evidence>
<proteinExistence type="inferred from homology"/>
<comment type="similarity">
    <text evidence="2">Belongs to the IQD family.</text>
</comment>
<dbReference type="Gramene" id="Bo9g084590.1">
    <property type="protein sequence ID" value="Bo9g084590.1"/>
    <property type="gene ID" value="Bo9g084590"/>
</dbReference>
<dbReference type="EnsemblPlants" id="Bo9g084590.1">
    <property type="protein sequence ID" value="Bo9g084590.1"/>
    <property type="gene ID" value="Bo9g084590"/>
</dbReference>
<keyword evidence="1" id="KW-0112">Calmodulin-binding</keyword>
<keyword evidence="5" id="KW-1185">Reference proteome</keyword>
<sequence length="216" mass="24798">MKARRDLRALKGLVKLQAIVRGHIERKRMSVHLCRMHTLVRAQARARVTRVIVTPESSSSQSNNTKSSHFQNTDPPTPEKQEHLIYSCISKLGHSHIFKLVIDNSGRFGPVYTFPFSPSSSHEEAVNQFFTAKNSHQLHSATSISKGSAFTEIPRNFPTEFRGNKLPRKFRGSLVCQKCPRNIPRENFVGIFPRTFIDRCEYSEEQFPRYIPNVFL</sequence>
<evidence type="ECO:0000313" key="4">
    <source>
        <dbReference type="EnsemblPlants" id="Bo9g084590.1"/>
    </source>
</evidence>
<dbReference type="AlphaFoldDB" id="A0A0D3E8Q2"/>
<dbReference type="Proteomes" id="UP000032141">
    <property type="component" value="Chromosome C9"/>
</dbReference>
<protein>
    <recommendedName>
        <fullName evidence="6">DUF4005 domain-containing protein</fullName>
    </recommendedName>
</protein>
<evidence type="ECO:0000256" key="2">
    <source>
        <dbReference type="ARBA" id="ARBA00024341"/>
    </source>
</evidence>
<dbReference type="PANTHER" id="PTHR32295">
    <property type="entry name" value="IQ-DOMAIN 5-RELATED"/>
    <property type="match status" value="1"/>
</dbReference>
<feature type="region of interest" description="Disordered" evidence="3">
    <location>
        <begin position="53"/>
        <end position="79"/>
    </location>
</feature>
<evidence type="ECO:0000256" key="3">
    <source>
        <dbReference type="SAM" id="MobiDB-lite"/>
    </source>
</evidence>
<dbReference type="PANTHER" id="PTHR32295:SF11">
    <property type="entry name" value="PROTEIN IQ-DOMAIN 22"/>
    <property type="match status" value="1"/>
</dbReference>
<name>A0A0D3E8Q2_BRAOL</name>
<evidence type="ECO:0000313" key="5">
    <source>
        <dbReference type="Proteomes" id="UP000032141"/>
    </source>
</evidence>
<feature type="compositionally biased region" description="Low complexity" evidence="3">
    <location>
        <begin position="53"/>
        <end position="68"/>
    </location>
</feature>
<dbReference type="STRING" id="109376.A0A0D3E8Q2"/>
<organism evidence="4 5">
    <name type="scientific">Brassica oleracea var. oleracea</name>
    <dbReference type="NCBI Taxonomy" id="109376"/>
    <lineage>
        <taxon>Eukaryota</taxon>
        <taxon>Viridiplantae</taxon>
        <taxon>Streptophyta</taxon>
        <taxon>Embryophyta</taxon>
        <taxon>Tracheophyta</taxon>
        <taxon>Spermatophyta</taxon>
        <taxon>Magnoliopsida</taxon>
        <taxon>eudicotyledons</taxon>
        <taxon>Gunneridae</taxon>
        <taxon>Pentapetalae</taxon>
        <taxon>rosids</taxon>
        <taxon>malvids</taxon>
        <taxon>Brassicales</taxon>
        <taxon>Brassicaceae</taxon>
        <taxon>Brassiceae</taxon>
        <taxon>Brassica</taxon>
    </lineage>
</organism>
<evidence type="ECO:0008006" key="6">
    <source>
        <dbReference type="Google" id="ProtNLM"/>
    </source>
</evidence>